<name>A0A7X8TJZ0_9MICC</name>
<feature type="region of interest" description="Disordered" evidence="2">
    <location>
        <begin position="181"/>
        <end position="213"/>
    </location>
</feature>
<dbReference type="InterPro" id="IPR020568">
    <property type="entry name" value="Ribosomal_Su5_D2-typ_SF"/>
</dbReference>
<sequence length="531" mass="55818">MSTTTAPTEDATSTMGRARSVVLVGMTGYVIEVEADIGQTLPAFVLLGLPDAALRESQDRIRSAAKNTGLDLPRRRLTVNLFPASLPKSGSGLDLAILVSAWAADGHLRGTSDVVFLAELGLDGRLRPVKGVLPALAAAAEAGINTAVVCPENAAEAALVPGMEILAAAHAAEVAAHFYSPEAEEPAPASDQPIQRILGGDTSQAPPPAPAQQKDLAEVRGQAEARFALELAAAGGHHMMLLGAPGAGKTMLAERLPSILPPLDETEAMEATAIASISQGAQPVTHLLRNRPFEAPHHSASTPAIVGGGTRIPAPGAVTRAHLGVLFLDEAPEFQRRALDSLRQPLETGIITLDRAAGQVTYPAQFQLVLAANPCPCGMNIGPGTHCSCSVAQRRNYLSRISGPLLDRIDIQIQVHRPQSAALALETAAESSAEVAARVIQARHQQAERLGPHGLRLNSQAPLKLLSSNLRLAGRTLRALDHALDRAQISLRGYVRVLRIAWTLADISGKPQPEADDIDAAMHLRPSGDRP</sequence>
<keyword evidence="5" id="KW-1185">Reference proteome</keyword>
<organism evidence="4 5">
    <name type="scientific">Nesterenkonia sedimenti</name>
    <dbReference type="NCBI Taxonomy" id="1463632"/>
    <lineage>
        <taxon>Bacteria</taxon>
        <taxon>Bacillati</taxon>
        <taxon>Actinomycetota</taxon>
        <taxon>Actinomycetes</taxon>
        <taxon>Micrococcales</taxon>
        <taxon>Micrococcaceae</taxon>
        <taxon>Nesterenkonia</taxon>
    </lineage>
</organism>
<gene>
    <name evidence="4" type="ORF">HGQ17_08735</name>
</gene>
<dbReference type="NCBIfam" id="TIGR00368">
    <property type="entry name" value="YifB family Mg chelatase-like AAA ATPase"/>
    <property type="match status" value="1"/>
</dbReference>
<dbReference type="Pfam" id="PF13541">
    <property type="entry name" value="ChlI"/>
    <property type="match status" value="1"/>
</dbReference>
<dbReference type="InterPro" id="IPR000523">
    <property type="entry name" value="Mg_chelatse_chII-like_cat_dom"/>
</dbReference>
<dbReference type="InterPro" id="IPR025158">
    <property type="entry name" value="Mg_chelat-rel_C"/>
</dbReference>
<evidence type="ECO:0000256" key="2">
    <source>
        <dbReference type="SAM" id="MobiDB-lite"/>
    </source>
</evidence>
<dbReference type="RefSeq" id="WP_168887569.1">
    <property type="nucleotide sequence ID" value="NZ_JABAHY010000007.1"/>
</dbReference>
<feature type="domain" description="AAA+ ATPase" evidence="3">
    <location>
        <begin position="235"/>
        <end position="419"/>
    </location>
</feature>
<dbReference type="Gene3D" id="3.40.50.300">
    <property type="entry name" value="P-loop containing nucleotide triphosphate hydrolases"/>
    <property type="match status" value="1"/>
</dbReference>
<dbReference type="InterPro" id="IPR045006">
    <property type="entry name" value="CHLI-like"/>
</dbReference>
<dbReference type="SUPFAM" id="SSF54211">
    <property type="entry name" value="Ribosomal protein S5 domain 2-like"/>
    <property type="match status" value="1"/>
</dbReference>
<evidence type="ECO:0000313" key="4">
    <source>
        <dbReference type="EMBL" id="NLS10083.1"/>
    </source>
</evidence>
<dbReference type="Pfam" id="PF01078">
    <property type="entry name" value="Mg_chelatase"/>
    <property type="match status" value="1"/>
</dbReference>
<comment type="similarity">
    <text evidence="1">Belongs to the Mg-chelatase subunits D/I family. ComM subfamily.</text>
</comment>
<dbReference type="InterPro" id="IPR003593">
    <property type="entry name" value="AAA+_ATPase"/>
</dbReference>
<dbReference type="PANTHER" id="PTHR32039:SF7">
    <property type="entry name" value="COMPETENCE PROTEIN COMM"/>
    <property type="match status" value="1"/>
</dbReference>
<proteinExistence type="inferred from homology"/>
<evidence type="ECO:0000259" key="3">
    <source>
        <dbReference type="SMART" id="SM00382"/>
    </source>
</evidence>
<reference evidence="4 5" key="1">
    <citation type="submission" date="2020-04" db="EMBL/GenBank/DDBJ databases">
        <title>Nesterenkonia sp. nov., isolated from marine sediment.</title>
        <authorList>
            <person name="Zhang G."/>
        </authorList>
    </citation>
    <scope>NUCLEOTIDE SEQUENCE [LARGE SCALE GENOMIC DNA]</scope>
    <source>
        <strain evidence="4 5">MY13</strain>
    </source>
</reference>
<dbReference type="Proteomes" id="UP000523139">
    <property type="component" value="Unassembled WGS sequence"/>
</dbReference>
<dbReference type="GO" id="GO:0005524">
    <property type="term" value="F:ATP binding"/>
    <property type="evidence" value="ECO:0007669"/>
    <property type="project" value="InterPro"/>
</dbReference>
<dbReference type="InterPro" id="IPR014721">
    <property type="entry name" value="Ribsml_uS5_D2-typ_fold_subgr"/>
</dbReference>
<protein>
    <submittedName>
        <fullName evidence="4">YifB family Mg chelatase-like AAA ATPase</fullName>
    </submittedName>
</protein>
<dbReference type="PANTHER" id="PTHR32039">
    <property type="entry name" value="MAGNESIUM-CHELATASE SUBUNIT CHLI"/>
    <property type="match status" value="1"/>
</dbReference>
<dbReference type="EMBL" id="JABAHY010000007">
    <property type="protein sequence ID" value="NLS10083.1"/>
    <property type="molecule type" value="Genomic_DNA"/>
</dbReference>
<dbReference type="InterPro" id="IPR027417">
    <property type="entry name" value="P-loop_NTPase"/>
</dbReference>
<accession>A0A7X8TJZ0</accession>
<dbReference type="InterPro" id="IPR004482">
    <property type="entry name" value="Mg_chelat-rel"/>
</dbReference>
<dbReference type="Pfam" id="PF13335">
    <property type="entry name" value="Mg_chelatase_C"/>
    <property type="match status" value="1"/>
</dbReference>
<comment type="caution">
    <text evidence="4">The sequence shown here is derived from an EMBL/GenBank/DDBJ whole genome shotgun (WGS) entry which is preliminary data.</text>
</comment>
<evidence type="ECO:0000256" key="1">
    <source>
        <dbReference type="ARBA" id="ARBA00006354"/>
    </source>
</evidence>
<dbReference type="AlphaFoldDB" id="A0A7X8TJZ0"/>
<evidence type="ECO:0000313" key="5">
    <source>
        <dbReference type="Proteomes" id="UP000523139"/>
    </source>
</evidence>
<dbReference type="SUPFAM" id="SSF52540">
    <property type="entry name" value="P-loop containing nucleoside triphosphate hydrolases"/>
    <property type="match status" value="1"/>
</dbReference>
<dbReference type="SMART" id="SM00382">
    <property type="entry name" value="AAA"/>
    <property type="match status" value="1"/>
</dbReference>
<dbReference type="Gene3D" id="3.30.230.10">
    <property type="match status" value="1"/>
</dbReference>